<dbReference type="InterPro" id="IPR019734">
    <property type="entry name" value="TPR_rpt"/>
</dbReference>
<dbReference type="Gene3D" id="1.25.40.10">
    <property type="entry name" value="Tetratricopeptide repeat domain"/>
    <property type="match status" value="1"/>
</dbReference>
<evidence type="ECO:0000313" key="1">
    <source>
        <dbReference type="EMBL" id="TLD42836.1"/>
    </source>
</evidence>
<dbReference type="EMBL" id="SULG01000012">
    <property type="protein sequence ID" value="TLD42836.1"/>
    <property type="molecule type" value="Genomic_DNA"/>
</dbReference>
<dbReference type="AlphaFoldDB" id="A0A533QDJ9"/>
<proteinExistence type="predicted"/>
<name>A0A533QDJ9_9BACT</name>
<protein>
    <recommendedName>
        <fullName evidence="3">Outer membrane lipoprotein BamD-like domain-containing protein</fullName>
    </recommendedName>
</protein>
<accession>A0A533QDJ9</accession>
<dbReference type="Pfam" id="PF13174">
    <property type="entry name" value="TPR_6"/>
    <property type="match status" value="1"/>
</dbReference>
<gene>
    <name evidence="1" type="ORF">JETT_0858</name>
</gene>
<evidence type="ECO:0000313" key="2">
    <source>
        <dbReference type="Proteomes" id="UP000319783"/>
    </source>
</evidence>
<organism evidence="1 2">
    <name type="scientific">Candidatus Jettenia ecosi</name>
    <dbReference type="NCBI Taxonomy" id="2494326"/>
    <lineage>
        <taxon>Bacteria</taxon>
        <taxon>Pseudomonadati</taxon>
        <taxon>Planctomycetota</taxon>
        <taxon>Candidatus Brocadiia</taxon>
        <taxon>Candidatus Brocadiales</taxon>
        <taxon>Candidatus Brocadiaceae</taxon>
        <taxon>Candidatus Jettenia</taxon>
    </lineage>
</organism>
<sequence>MVLEKHDYKTSSTKLKSVVDKYPKSGIAPEAQYWLGVSEYKATHNVDALLNAWRKIMNDYPNSIWADKVSFAF</sequence>
<dbReference type="Proteomes" id="UP000319783">
    <property type="component" value="Unassembled WGS sequence"/>
</dbReference>
<reference evidence="1 2" key="1">
    <citation type="submission" date="2019-04" db="EMBL/GenBank/DDBJ databases">
        <title>Genome of a novel bacterium Candidatus Jettenia ecosi reconstructed from metagenome of an anammox bioreactor.</title>
        <authorList>
            <person name="Mardanov A.V."/>
            <person name="Beletsky A.V."/>
            <person name="Ravin N.V."/>
            <person name="Botchkova E.A."/>
            <person name="Litti Y.V."/>
            <person name="Nozhevnikova A.N."/>
        </authorList>
    </citation>
    <scope>NUCLEOTIDE SEQUENCE [LARGE SCALE GENOMIC DNA]</scope>
    <source>
        <strain evidence="1">J2</strain>
    </source>
</reference>
<comment type="caution">
    <text evidence="1">The sequence shown here is derived from an EMBL/GenBank/DDBJ whole genome shotgun (WGS) entry which is preliminary data.</text>
</comment>
<dbReference type="InterPro" id="IPR011990">
    <property type="entry name" value="TPR-like_helical_dom_sf"/>
</dbReference>
<evidence type="ECO:0008006" key="3">
    <source>
        <dbReference type="Google" id="ProtNLM"/>
    </source>
</evidence>